<evidence type="ECO:0000313" key="5">
    <source>
        <dbReference type="EMBL" id="MCT7361050.1"/>
    </source>
</evidence>
<evidence type="ECO:0000256" key="1">
    <source>
        <dbReference type="ARBA" id="ARBA00023015"/>
    </source>
</evidence>
<dbReference type="GO" id="GO:0003677">
    <property type="term" value="F:DNA binding"/>
    <property type="evidence" value="ECO:0007669"/>
    <property type="project" value="UniProtKB-KW"/>
</dbReference>
<organism evidence="5 6">
    <name type="scientific">Thalassolituus pacificus</name>
    <dbReference type="NCBI Taxonomy" id="2975440"/>
    <lineage>
        <taxon>Bacteria</taxon>
        <taxon>Pseudomonadati</taxon>
        <taxon>Pseudomonadota</taxon>
        <taxon>Gammaproteobacteria</taxon>
        <taxon>Oceanospirillales</taxon>
        <taxon>Oceanospirillaceae</taxon>
        <taxon>Thalassolituus</taxon>
    </lineage>
</organism>
<dbReference type="Pfam" id="PF07729">
    <property type="entry name" value="FCD"/>
    <property type="match status" value="1"/>
</dbReference>
<keyword evidence="6" id="KW-1185">Reference proteome</keyword>
<dbReference type="InterPro" id="IPR036390">
    <property type="entry name" value="WH_DNA-bd_sf"/>
</dbReference>
<dbReference type="PANTHER" id="PTHR43537">
    <property type="entry name" value="TRANSCRIPTIONAL REGULATOR, GNTR FAMILY"/>
    <property type="match status" value="1"/>
</dbReference>
<dbReference type="InterPro" id="IPR011711">
    <property type="entry name" value="GntR_C"/>
</dbReference>
<dbReference type="EMBL" id="JAOANI010000031">
    <property type="protein sequence ID" value="MCT7361050.1"/>
    <property type="molecule type" value="Genomic_DNA"/>
</dbReference>
<dbReference type="InterPro" id="IPR008920">
    <property type="entry name" value="TF_FadR/GntR_C"/>
</dbReference>
<evidence type="ECO:0000313" key="6">
    <source>
        <dbReference type="Proteomes" id="UP001147830"/>
    </source>
</evidence>
<dbReference type="InterPro" id="IPR000524">
    <property type="entry name" value="Tscrpt_reg_HTH_GntR"/>
</dbReference>
<dbReference type="Proteomes" id="UP001147830">
    <property type="component" value="Unassembled WGS sequence"/>
</dbReference>
<comment type="caution">
    <text evidence="5">The sequence shown here is derived from an EMBL/GenBank/DDBJ whole genome shotgun (WGS) entry which is preliminary data.</text>
</comment>
<dbReference type="PANTHER" id="PTHR43537:SF24">
    <property type="entry name" value="GLUCONATE OPERON TRANSCRIPTIONAL REPRESSOR"/>
    <property type="match status" value="1"/>
</dbReference>
<name>A0A9X2WIM7_9GAMM</name>
<dbReference type="Gene3D" id="1.20.120.530">
    <property type="entry name" value="GntR ligand-binding domain-like"/>
    <property type="match status" value="1"/>
</dbReference>
<dbReference type="CDD" id="cd07377">
    <property type="entry name" value="WHTH_GntR"/>
    <property type="match status" value="1"/>
</dbReference>
<evidence type="ECO:0000259" key="4">
    <source>
        <dbReference type="PROSITE" id="PS50949"/>
    </source>
</evidence>
<dbReference type="Pfam" id="PF00392">
    <property type="entry name" value="GntR"/>
    <property type="match status" value="1"/>
</dbReference>
<dbReference type="SUPFAM" id="SSF46785">
    <property type="entry name" value="Winged helix' DNA-binding domain"/>
    <property type="match status" value="1"/>
</dbReference>
<protein>
    <submittedName>
        <fullName evidence="5">GntR family transcriptional regulator</fullName>
    </submittedName>
</protein>
<sequence length="223" mass="25027">MSFSAPESLSEQIARYLAQRIIQGQLKSAERIQETRVVSELEVSRGSVREALLILESRHLIDILPRRGAVVATLTEQGVNSLYDLYINLLTMLAQRVAENWTDDNVRPLLAQMQAIQSLQQSEDKVAFVESGFVLMRMAFAIAGNQYLAEVLEDLQPVLHRTYALAIRRSPHETEYAARFFAGLMEAVLKRNLQALPGLLQNYGQHQRELVLAAMAEEASTCA</sequence>
<keyword evidence="2" id="KW-0238">DNA-binding</keyword>
<evidence type="ECO:0000256" key="3">
    <source>
        <dbReference type="ARBA" id="ARBA00023163"/>
    </source>
</evidence>
<dbReference type="PROSITE" id="PS50949">
    <property type="entry name" value="HTH_GNTR"/>
    <property type="match status" value="1"/>
</dbReference>
<reference evidence="5" key="1">
    <citation type="journal article" date="2022" name="Front. Microbiol.">
        <title>Genome-based taxonomic rearrangement of Oceanobacter-related bacteria including the description of Thalassolituus hydrocarbonoclasticus sp. nov. and Thalassolituus pacificus sp. nov. and emended description of the genus Thalassolituus.</title>
        <authorList>
            <person name="Dong C."/>
            <person name="Wei L."/>
            <person name="Wang J."/>
            <person name="Lai Q."/>
            <person name="Huang Z."/>
            <person name="Shao Z."/>
        </authorList>
    </citation>
    <scope>NUCLEOTIDE SEQUENCE</scope>
    <source>
        <strain evidence="5">59MF3M-4</strain>
    </source>
</reference>
<keyword evidence="1" id="KW-0805">Transcription regulation</keyword>
<keyword evidence="3" id="KW-0804">Transcription</keyword>
<reference evidence="5" key="2">
    <citation type="submission" date="2022-08" db="EMBL/GenBank/DDBJ databases">
        <authorList>
            <person name="Dong C."/>
        </authorList>
    </citation>
    <scope>NUCLEOTIDE SEQUENCE</scope>
    <source>
        <strain evidence="5">59MF3M-4</strain>
    </source>
</reference>
<accession>A0A9X2WIM7</accession>
<dbReference type="SUPFAM" id="SSF48008">
    <property type="entry name" value="GntR ligand-binding domain-like"/>
    <property type="match status" value="1"/>
</dbReference>
<dbReference type="SMART" id="SM00345">
    <property type="entry name" value="HTH_GNTR"/>
    <property type="match status" value="1"/>
</dbReference>
<proteinExistence type="predicted"/>
<dbReference type="GO" id="GO:0003700">
    <property type="term" value="F:DNA-binding transcription factor activity"/>
    <property type="evidence" value="ECO:0007669"/>
    <property type="project" value="InterPro"/>
</dbReference>
<gene>
    <name evidence="5" type="ORF">NYR02_18680</name>
</gene>
<feature type="domain" description="HTH gntR-type" evidence="4">
    <location>
        <begin position="7"/>
        <end position="74"/>
    </location>
</feature>
<dbReference type="RefSeq" id="WP_260977882.1">
    <property type="nucleotide sequence ID" value="NZ_JAOANI010000031.1"/>
</dbReference>
<dbReference type="AlphaFoldDB" id="A0A9X2WIM7"/>
<evidence type="ECO:0000256" key="2">
    <source>
        <dbReference type="ARBA" id="ARBA00023125"/>
    </source>
</evidence>
<dbReference type="InterPro" id="IPR036388">
    <property type="entry name" value="WH-like_DNA-bd_sf"/>
</dbReference>
<dbReference type="Gene3D" id="1.10.10.10">
    <property type="entry name" value="Winged helix-like DNA-binding domain superfamily/Winged helix DNA-binding domain"/>
    <property type="match status" value="1"/>
</dbReference>